<keyword evidence="2" id="KW-0645">Protease</keyword>
<dbReference type="GO" id="GO:0006508">
    <property type="term" value="P:proteolysis"/>
    <property type="evidence" value="ECO:0007669"/>
    <property type="project" value="UniProtKB-KW"/>
</dbReference>
<evidence type="ECO:0000256" key="3">
    <source>
        <dbReference type="ARBA" id="ARBA00022729"/>
    </source>
</evidence>
<evidence type="ECO:0000313" key="7">
    <source>
        <dbReference type="EMBL" id="EAR59893.1"/>
    </source>
</evidence>
<dbReference type="InterPro" id="IPR000064">
    <property type="entry name" value="NLP_P60_dom"/>
</dbReference>
<dbReference type="InterPro" id="IPR038765">
    <property type="entry name" value="Papain-like_cys_pep_sf"/>
</dbReference>
<gene>
    <name evidence="7" type="ORF">MED92_12331</name>
</gene>
<keyword evidence="7" id="KW-0449">Lipoprotein</keyword>
<dbReference type="AlphaFoldDB" id="A0A7U8GR61"/>
<evidence type="ECO:0000256" key="2">
    <source>
        <dbReference type="ARBA" id="ARBA00022670"/>
    </source>
</evidence>
<organism evidence="7 8">
    <name type="scientific">Neptuniibacter caesariensis</name>
    <dbReference type="NCBI Taxonomy" id="207954"/>
    <lineage>
        <taxon>Bacteria</taxon>
        <taxon>Pseudomonadati</taxon>
        <taxon>Pseudomonadota</taxon>
        <taxon>Gammaproteobacteria</taxon>
        <taxon>Oceanospirillales</taxon>
        <taxon>Oceanospirillaceae</taxon>
        <taxon>Neptuniibacter</taxon>
    </lineage>
</organism>
<evidence type="ECO:0000256" key="1">
    <source>
        <dbReference type="ARBA" id="ARBA00007074"/>
    </source>
</evidence>
<sequence length="149" mass="16524">MSIFLAGCAGTSEKPRQNLNIESSSTVTQRLLAQHNEWQGTPYKLGGNSKGGVDCSGFTQITFAQRFNRSLPRTTAHQVSLGTAVSKHSLKPGDLVFFKTGGNKQRHVGIYLEDDIFLHASTSRGVMLSKLSNPYWAKHYWTARRVPLE</sequence>
<dbReference type="PANTHER" id="PTHR47360">
    <property type="entry name" value="MUREIN DD-ENDOPEPTIDASE MEPS/MUREIN LD-CARBOXYPEPTIDASE"/>
    <property type="match status" value="1"/>
</dbReference>
<protein>
    <submittedName>
        <fullName evidence="7">Putative lipoprotein</fullName>
    </submittedName>
</protein>
<name>A0A7U8GR61_NEPCE</name>
<dbReference type="PROSITE" id="PS51935">
    <property type="entry name" value="NLPC_P60"/>
    <property type="match status" value="1"/>
</dbReference>
<evidence type="ECO:0000256" key="4">
    <source>
        <dbReference type="ARBA" id="ARBA00022801"/>
    </source>
</evidence>
<dbReference type="EMBL" id="AAOW01000029">
    <property type="protein sequence ID" value="EAR59893.1"/>
    <property type="molecule type" value="Genomic_DNA"/>
</dbReference>
<keyword evidence="4" id="KW-0378">Hydrolase</keyword>
<feature type="domain" description="NlpC/P60" evidence="6">
    <location>
        <begin position="25"/>
        <end position="147"/>
    </location>
</feature>
<evidence type="ECO:0000259" key="6">
    <source>
        <dbReference type="PROSITE" id="PS51935"/>
    </source>
</evidence>
<accession>A0A7U8GR61</accession>
<dbReference type="GO" id="GO:0008234">
    <property type="term" value="F:cysteine-type peptidase activity"/>
    <property type="evidence" value="ECO:0007669"/>
    <property type="project" value="UniProtKB-KW"/>
</dbReference>
<keyword evidence="5" id="KW-0788">Thiol protease</keyword>
<keyword evidence="3" id="KW-0732">Signal</keyword>
<proteinExistence type="inferred from homology"/>
<evidence type="ECO:0000313" key="8">
    <source>
        <dbReference type="Proteomes" id="UP000002171"/>
    </source>
</evidence>
<comment type="similarity">
    <text evidence="1">Belongs to the peptidase C40 family.</text>
</comment>
<keyword evidence="8" id="KW-1185">Reference proteome</keyword>
<dbReference type="PANTHER" id="PTHR47360:SF1">
    <property type="entry name" value="ENDOPEPTIDASE NLPC-RELATED"/>
    <property type="match status" value="1"/>
</dbReference>
<dbReference type="Gene3D" id="3.90.1720.10">
    <property type="entry name" value="endopeptidase domain like (from Nostoc punctiforme)"/>
    <property type="match status" value="1"/>
</dbReference>
<reference evidence="7 8" key="1">
    <citation type="submission" date="2006-02" db="EMBL/GenBank/DDBJ databases">
        <authorList>
            <person name="Pinhassi J."/>
            <person name="Pedros-Alio C."/>
            <person name="Ferriera S."/>
            <person name="Johnson J."/>
            <person name="Kravitz S."/>
            <person name="Halpern A."/>
            <person name="Remington K."/>
            <person name="Beeson K."/>
            <person name="Tran B."/>
            <person name="Rogers Y.-H."/>
            <person name="Friedman R."/>
            <person name="Venter J.C."/>
        </authorList>
    </citation>
    <scope>NUCLEOTIDE SEQUENCE [LARGE SCALE GENOMIC DNA]</scope>
    <source>
        <strain evidence="7 8">MED92</strain>
    </source>
</reference>
<evidence type="ECO:0000256" key="5">
    <source>
        <dbReference type="ARBA" id="ARBA00022807"/>
    </source>
</evidence>
<dbReference type="Proteomes" id="UP000002171">
    <property type="component" value="Unassembled WGS sequence"/>
</dbReference>
<comment type="caution">
    <text evidence="7">The sequence shown here is derived from an EMBL/GenBank/DDBJ whole genome shotgun (WGS) entry which is preliminary data.</text>
</comment>
<dbReference type="Pfam" id="PF00877">
    <property type="entry name" value="NLPC_P60"/>
    <property type="match status" value="1"/>
</dbReference>
<dbReference type="SUPFAM" id="SSF54001">
    <property type="entry name" value="Cysteine proteinases"/>
    <property type="match status" value="1"/>
</dbReference>
<dbReference type="InterPro" id="IPR052062">
    <property type="entry name" value="Murein_DD/LD_carboxypeptidase"/>
</dbReference>